<dbReference type="GO" id="GO:0004553">
    <property type="term" value="F:hydrolase activity, hydrolyzing O-glycosyl compounds"/>
    <property type="evidence" value="ECO:0007669"/>
    <property type="project" value="InterPro"/>
</dbReference>
<organism evidence="4 5">
    <name type="scientific">Sandaracinus amylolyticus</name>
    <dbReference type="NCBI Taxonomy" id="927083"/>
    <lineage>
        <taxon>Bacteria</taxon>
        <taxon>Pseudomonadati</taxon>
        <taxon>Myxococcota</taxon>
        <taxon>Polyangia</taxon>
        <taxon>Polyangiales</taxon>
        <taxon>Sandaracinaceae</taxon>
        <taxon>Sandaracinus</taxon>
    </lineage>
</organism>
<gene>
    <name evidence="4" type="ORF">DB32_003515</name>
</gene>
<feature type="region of interest" description="Disordered" evidence="1">
    <location>
        <begin position="453"/>
        <end position="474"/>
    </location>
</feature>
<dbReference type="GO" id="GO:0016052">
    <property type="term" value="P:carbohydrate catabolic process"/>
    <property type="evidence" value="ECO:0007669"/>
    <property type="project" value="InterPro"/>
</dbReference>
<dbReference type="RefSeq" id="WP_053233545.1">
    <property type="nucleotide sequence ID" value="NZ_CP011125.1"/>
</dbReference>
<dbReference type="EMBL" id="CP011125">
    <property type="protein sequence ID" value="AKF06366.1"/>
    <property type="molecule type" value="Genomic_DNA"/>
</dbReference>
<evidence type="ECO:0000313" key="5">
    <source>
        <dbReference type="Proteomes" id="UP000034883"/>
    </source>
</evidence>
<dbReference type="SUPFAM" id="SSF49344">
    <property type="entry name" value="CBD9-like"/>
    <property type="match status" value="1"/>
</dbReference>
<keyword evidence="2" id="KW-0732">Signal</keyword>
<evidence type="ECO:0000256" key="2">
    <source>
        <dbReference type="SAM" id="SignalP"/>
    </source>
</evidence>
<name>A0A0F6YI59_9BACT</name>
<dbReference type="AlphaFoldDB" id="A0A0F6YI59"/>
<dbReference type="KEGG" id="samy:DB32_003515"/>
<feature type="compositionally biased region" description="Basic and acidic residues" evidence="1">
    <location>
        <begin position="463"/>
        <end position="474"/>
    </location>
</feature>
<dbReference type="OrthoDB" id="9786766at2"/>
<dbReference type="InterPro" id="IPR010502">
    <property type="entry name" value="Carb-bd_dom_fam9"/>
</dbReference>
<dbReference type="PROSITE" id="PS51257">
    <property type="entry name" value="PROKAR_LIPOPROTEIN"/>
    <property type="match status" value="1"/>
</dbReference>
<dbReference type="CDD" id="cd09620">
    <property type="entry name" value="CBM9_like_3"/>
    <property type="match status" value="1"/>
</dbReference>
<evidence type="ECO:0000313" key="4">
    <source>
        <dbReference type="EMBL" id="AKF06366.1"/>
    </source>
</evidence>
<dbReference type="Proteomes" id="UP000034883">
    <property type="component" value="Chromosome"/>
</dbReference>
<proteinExistence type="predicted"/>
<dbReference type="STRING" id="927083.DB32_003515"/>
<evidence type="ECO:0000256" key="1">
    <source>
        <dbReference type="SAM" id="MobiDB-lite"/>
    </source>
</evidence>
<feature type="domain" description="Carbohydrate-binding" evidence="3">
    <location>
        <begin position="215"/>
        <end position="415"/>
    </location>
</feature>
<feature type="region of interest" description="Disordered" evidence="1">
    <location>
        <begin position="167"/>
        <end position="208"/>
    </location>
</feature>
<protein>
    <recommendedName>
        <fullName evidence="3">Carbohydrate-binding domain-containing protein</fullName>
    </recommendedName>
</protein>
<reference evidence="4 5" key="1">
    <citation type="submission" date="2015-03" db="EMBL/GenBank/DDBJ databases">
        <title>Genome assembly of Sandaracinus amylolyticus DSM 53668.</title>
        <authorList>
            <person name="Sharma G."/>
            <person name="Subramanian S."/>
        </authorList>
    </citation>
    <scope>NUCLEOTIDE SEQUENCE [LARGE SCALE GENOMIC DNA]</scope>
    <source>
        <strain evidence="4 5">DSM 53668</strain>
    </source>
</reference>
<feature type="signal peptide" evidence="2">
    <location>
        <begin position="1"/>
        <end position="22"/>
    </location>
</feature>
<dbReference type="GO" id="GO:0030246">
    <property type="term" value="F:carbohydrate binding"/>
    <property type="evidence" value="ECO:0007669"/>
    <property type="project" value="InterPro"/>
</dbReference>
<keyword evidence="5" id="KW-1185">Reference proteome</keyword>
<evidence type="ECO:0000259" key="3">
    <source>
        <dbReference type="Pfam" id="PF06452"/>
    </source>
</evidence>
<dbReference type="Gene3D" id="2.60.40.1190">
    <property type="match status" value="1"/>
</dbReference>
<feature type="chain" id="PRO_5002512942" description="Carbohydrate-binding domain-containing protein" evidence="2">
    <location>
        <begin position="23"/>
        <end position="474"/>
    </location>
</feature>
<sequence>MKKSVLVFLVASLAIASLAMQACVEQAPELSAAEREQLRENISREAPHPQHELDINFENRVRLIGYDVSTETVTPGQAFTITWYWHAQRQLDGGWQIFTHLADGRGENRVNEDTNGVVRQLYQPGRWREGEYIEDPQTITLPADWGSDQIVFYLGLWNGPHRLSISRGPSDGENRARAAQLSVAAGPTAQAAPEERPAPPPPSIRAEHASTPVRIDGRLDDAAWRVPASTAFVNTVTGARGEVPATVRTLWDAQKLYVAFEVDDTFLRNTLEGRDAHLWEQDAVEIMVDPDGDGRNYFELQVSPTGEVFDTRYDSRRVPGPIGHADWNAAIEAAVATRGTANDDGDDEGYSVEIAIPWSSFVTADGTAMTAPPAESTWRMNFYVMDTTRSGSRSSGWSPTLERDFHVPARFGRVTFGPAPVAAVEPPAEEAPVAAGRVIQISPDAQRQLRRAIAAGSRPSPEVVRRHGFEPLPE</sequence>
<dbReference type="Pfam" id="PF06452">
    <property type="entry name" value="CBM9_1"/>
    <property type="match status" value="1"/>
</dbReference>
<accession>A0A0F6YI59</accession>